<dbReference type="OrthoDB" id="2553298at2759"/>
<organism evidence="2 3">
    <name type="scientific">Tieghemiomyces parasiticus</name>
    <dbReference type="NCBI Taxonomy" id="78921"/>
    <lineage>
        <taxon>Eukaryota</taxon>
        <taxon>Fungi</taxon>
        <taxon>Fungi incertae sedis</taxon>
        <taxon>Zoopagomycota</taxon>
        <taxon>Kickxellomycotina</taxon>
        <taxon>Dimargaritomycetes</taxon>
        <taxon>Dimargaritales</taxon>
        <taxon>Dimargaritaceae</taxon>
        <taxon>Tieghemiomyces</taxon>
    </lineage>
</organism>
<dbReference type="AlphaFoldDB" id="A0A9W8E188"/>
<proteinExistence type="predicted"/>
<sequence>MPPKKLTPYQFKSGLQFKHEMPSFLKSMYSEVGVAQPHRNASRGADDDDDWDADPVPVTLPGASKSISDPANRDASQGDGTDEEDDGGVDDDDLPQIDVDLSDLPPAEVAAYLEARKRARAAKRKKSDVGAETEEPVADHSDDGGPSQVVFRPKKSRRPTSERPTKVSASSEVNAGDKPTTEKRQAKSKRTKKSGKAANLHQLSFEEEL</sequence>
<evidence type="ECO:0000313" key="3">
    <source>
        <dbReference type="Proteomes" id="UP001150569"/>
    </source>
</evidence>
<feature type="region of interest" description="Disordered" evidence="1">
    <location>
        <begin position="36"/>
        <end position="105"/>
    </location>
</feature>
<protein>
    <recommendedName>
        <fullName evidence="4">DUF4604 domain-containing protein</fullName>
    </recommendedName>
</protein>
<accession>A0A9W8E188</accession>
<feature type="compositionally biased region" description="Basic residues" evidence="1">
    <location>
        <begin position="117"/>
        <end position="126"/>
    </location>
</feature>
<feature type="compositionally biased region" description="Acidic residues" evidence="1">
    <location>
        <begin position="80"/>
        <end position="95"/>
    </location>
</feature>
<keyword evidence="3" id="KW-1185">Reference proteome</keyword>
<feature type="compositionally biased region" description="Basic residues" evidence="1">
    <location>
        <begin position="186"/>
        <end position="195"/>
    </location>
</feature>
<dbReference type="EMBL" id="JANBPT010000077">
    <property type="protein sequence ID" value="KAJ1928326.1"/>
    <property type="molecule type" value="Genomic_DNA"/>
</dbReference>
<evidence type="ECO:0000256" key="1">
    <source>
        <dbReference type="SAM" id="MobiDB-lite"/>
    </source>
</evidence>
<comment type="caution">
    <text evidence="2">The sequence shown here is derived from an EMBL/GenBank/DDBJ whole genome shotgun (WGS) entry which is preliminary data.</text>
</comment>
<feature type="region of interest" description="Disordered" evidence="1">
    <location>
        <begin position="117"/>
        <end position="209"/>
    </location>
</feature>
<reference evidence="2" key="1">
    <citation type="submission" date="2022-07" db="EMBL/GenBank/DDBJ databases">
        <title>Phylogenomic reconstructions and comparative analyses of Kickxellomycotina fungi.</title>
        <authorList>
            <person name="Reynolds N.K."/>
            <person name="Stajich J.E."/>
            <person name="Barry K."/>
            <person name="Grigoriev I.V."/>
            <person name="Crous P."/>
            <person name="Smith M.E."/>
        </authorList>
    </citation>
    <scope>NUCLEOTIDE SEQUENCE</scope>
    <source>
        <strain evidence="2">RSA 861</strain>
    </source>
</reference>
<evidence type="ECO:0008006" key="4">
    <source>
        <dbReference type="Google" id="ProtNLM"/>
    </source>
</evidence>
<dbReference type="Proteomes" id="UP001150569">
    <property type="component" value="Unassembled WGS sequence"/>
</dbReference>
<name>A0A9W8E188_9FUNG</name>
<evidence type="ECO:0000313" key="2">
    <source>
        <dbReference type="EMBL" id="KAJ1928326.1"/>
    </source>
</evidence>
<gene>
    <name evidence="2" type="ORF">IWQ60_002149</name>
</gene>